<keyword evidence="20" id="KW-1185">Reference proteome</keyword>
<evidence type="ECO:0000256" key="2">
    <source>
        <dbReference type="ARBA" id="ARBA00004752"/>
    </source>
</evidence>
<evidence type="ECO:0000256" key="16">
    <source>
        <dbReference type="SAM" id="Coils"/>
    </source>
</evidence>
<dbReference type="InterPro" id="IPR037167">
    <property type="entry name" value="Peptidase_S11_C_sf"/>
</dbReference>
<dbReference type="HOGENOM" id="CLU_027070_8_0_9"/>
<dbReference type="GO" id="GO:0071555">
    <property type="term" value="P:cell wall organization"/>
    <property type="evidence" value="ECO:0007669"/>
    <property type="project" value="UniProtKB-KW"/>
</dbReference>
<dbReference type="RefSeq" id="WP_013277094.1">
    <property type="nucleotide sequence ID" value="NC_014378.1"/>
</dbReference>
<dbReference type="GO" id="GO:0009002">
    <property type="term" value="F:serine-type D-Ala-D-Ala carboxypeptidase activity"/>
    <property type="evidence" value="ECO:0007669"/>
    <property type="project" value="UniProtKB-EC"/>
</dbReference>
<sequence length="386" mass="42665">MKDLNKKLTIVIILVLSSLLVVASPVLAAFDIEAESAILMEAETGQVLFTKNVTEELPPASITKIMTLLLAMEAIDSGQMNLDDTVIASEFASSMGGSQIYLAPKEKMKVETLLESIAIASANDACVALGEHIAGSYQNFIKMMNERASELGLKDTNFINSTGLPTDDGAHYSSARDIAIMSRELINKHPKVLDWTSIWIDKIRNGEFTLYNTNDLINYYPGADGLKTGWTDKAGYCLAATAKRDGMRLISVVMKTDSEEARMEESAKLLNYGFSRFDLKKVVKQGEDVGKIEVKEGEELEVKVETAEDLKLVLKSNAEDLEREIELEKEVTAPIEKGEIVGKLIIKQADKELGSVDLAAAENVKRADLLTRLWRMIRDFILGFFK</sequence>
<keyword evidence="9" id="KW-0133">Cell shape</keyword>
<keyword evidence="6" id="KW-0645">Protease</keyword>
<evidence type="ECO:0000256" key="14">
    <source>
        <dbReference type="PIRSR" id="PIRSR618044-2"/>
    </source>
</evidence>
<keyword evidence="7 17" id="KW-0732">Signal</keyword>
<evidence type="ECO:0000256" key="15">
    <source>
        <dbReference type="RuleBase" id="RU004016"/>
    </source>
</evidence>
<keyword evidence="5 19" id="KW-0121">Carboxypeptidase</keyword>
<dbReference type="EC" id="3.4.16.4" evidence="4"/>
<keyword evidence="11" id="KW-0961">Cell wall biogenesis/degradation</keyword>
<feature type="chain" id="PRO_5003127221" description="serine-type D-Ala-D-Ala carboxypeptidase" evidence="17">
    <location>
        <begin position="29"/>
        <end position="386"/>
    </location>
</feature>
<feature type="binding site" evidence="14">
    <location>
        <position position="227"/>
    </location>
    <ligand>
        <name>substrate</name>
    </ligand>
</feature>
<dbReference type="AlphaFoldDB" id="D9QSV9"/>
<dbReference type="PANTHER" id="PTHR21581:SF6">
    <property type="entry name" value="TRAFFICKING PROTEIN PARTICLE COMPLEX SUBUNIT 12"/>
    <property type="match status" value="1"/>
</dbReference>
<comment type="similarity">
    <text evidence="3 15">Belongs to the peptidase S11 family.</text>
</comment>
<comment type="catalytic activity">
    <reaction evidence="12">
        <text>Preferential cleavage: (Ac)2-L-Lys-D-Ala-|-D-Ala. Also transpeptidation of peptidyl-alanyl moieties that are N-acyl substituents of D-alanine.</text>
        <dbReference type="EC" id="3.4.16.4"/>
    </reaction>
</comment>
<evidence type="ECO:0000256" key="9">
    <source>
        <dbReference type="ARBA" id="ARBA00022960"/>
    </source>
</evidence>
<dbReference type="Gene3D" id="3.40.710.10">
    <property type="entry name" value="DD-peptidase/beta-lactamase superfamily"/>
    <property type="match status" value="1"/>
</dbReference>
<evidence type="ECO:0000256" key="10">
    <source>
        <dbReference type="ARBA" id="ARBA00022984"/>
    </source>
</evidence>
<dbReference type="PANTHER" id="PTHR21581">
    <property type="entry name" value="D-ALANYL-D-ALANINE CARBOXYPEPTIDASE"/>
    <property type="match status" value="1"/>
</dbReference>
<dbReference type="Pfam" id="PF07943">
    <property type="entry name" value="PBP5_C"/>
    <property type="match status" value="1"/>
</dbReference>
<evidence type="ECO:0000256" key="7">
    <source>
        <dbReference type="ARBA" id="ARBA00022729"/>
    </source>
</evidence>
<feature type="active site" evidence="13">
    <location>
        <position position="121"/>
    </location>
</feature>
<evidence type="ECO:0000256" key="4">
    <source>
        <dbReference type="ARBA" id="ARBA00012448"/>
    </source>
</evidence>
<keyword evidence="10" id="KW-0573">Peptidoglycan synthesis</keyword>
<dbReference type="InterPro" id="IPR012338">
    <property type="entry name" value="Beta-lactam/transpept-like"/>
</dbReference>
<name>D9QSV9_ACEAZ</name>
<dbReference type="InterPro" id="IPR001967">
    <property type="entry name" value="Peptidase_S11_N"/>
</dbReference>
<comment type="function">
    <text evidence="1">Removes C-terminal D-alanyl residues from sugar-peptide cell wall precursors.</text>
</comment>
<dbReference type="InterPro" id="IPR015956">
    <property type="entry name" value="Peniciliin-bd_prot_C_sf"/>
</dbReference>
<dbReference type="Gene3D" id="2.60.410.10">
    <property type="entry name" value="D-Ala-D-Ala carboxypeptidase, C-terminal domain"/>
    <property type="match status" value="1"/>
</dbReference>
<dbReference type="PRINTS" id="PR00725">
    <property type="entry name" value="DADACBPTASE1"/>
</dbReference>
<dbReference type="STRING" id="574087.Acear_0096"/>
<accession>D9QSV9</accession>
<evidence type="ECO:0000313" key="20">
    <source>
        <dbReference type="Proteomes" id="UP000001661"/>
    </source>
</evidence>
<organism evidence="19 20">
    <name type="scientific">Acetohalobium arabaticum (strain ATCC 49924 / DSM 5501 / Z-7288)</name>
    <dbReference type="NCBI Taxonomy" id="574087"/>
    <lineage>
        <taxon>Bacteria</taxon>
        <taxon>Bacillati</taxon>
        <taxon>Bacillota</taxon>
        <taxon>Clostridia</taxon>
        <taxon>Halanaerobiales</taxon>
        <taxon>Halobacteroidaceae</taxon>
        <taxon>Acetohalobium</taxon>
    </lineage>
</organism>
<dbReference type="UniPathway" id="UPA00219"/>
<feature type="signal peptide" evidence="17">
    <location>
        <begin position="1"/>
        <end position="28"/>
    </location>
</feature>
<dbReference type="GO" id="GO:0009252">
    <property type="term" value="P:peptidoglycan biosynthetic process"/>
    <property type="evidence" value="ECO:0007669"/>
    <property type="project" value="UniProtKB-UniPathway"/>
</dbReference>
<dbReference type="OrthoDB" id="9791132at2"/>
<evidence type="ECO:0000256" key="13">
    <source>
        <dbReference type="PIRSR" id="PIRSR618044-1"/>
    </source>
</evidence>
<dbReference type="GO" id="GO:0006508">
    <property type="term" value="P:proteolysis"/>
    <property type="evidence" value="ECO:0007669"/>
    <property type="project" value="UniProtKB-KW"/>
</dbReference>
<proteinExistence type="inferred from homology"/>
<feature type="active site" description="Acyl-ester intermediate" evidence="13">
    <location>
        <position position="64"/>
    </location>
</feature>
<feature type="active site" description="Acyl-ester intermediate" evidence="13">
    <location>
        <position position="61"/>
    </location>
</feature>
<gene>
    <name evidence="19" type="ordered locus">Acear_0096</name>
</gene>
<dbReference type="Pfam" id="PF00768">
    <property type="entry name" value="Peptidase_S11"/>
    <property type="match status" value="1"/>
</dbReference>
<evidence type="ECO:0000256" key="17">
    <source>
        <dbReference type="SAM" id="SignalP"/>
    </source>
</evidence>
<keyword evidence="16" id="KW-0175">Coiled coil</keyword>
<dbReference type="InterPro" id="IPR012907">
    <property type="entry name" value="Peptidase_S11_C"/>
</dbReference>
<evidence type="ECO:0000256" key="8">
    <source>
        <dbReference type="ARBA" id="ARBA00022801"/>
    </source>
</evidence>
<feature type="domain" description="Peptidase S11 D-Ala-D-Ala carboxypeptidase A C-terminal" evidence="18">
    <location>
        <begin position="277"/>
        <end position="366"/>
    </location>
</feature>
<comment type="pathway">
    <text evidence="2">Cell wall biogenesis; peptidoglycan biosynthesis.</text>
</comment>
<dbReference type="SUPFAM" id="SSF56601">
    <property type="entry name" value="beta-lactamase/transpeptidase-like"/>
    <property type="match status" value="1"/>
</dbReference>
<dbReference type="EMBL" id="CP002105">
    <property type="protein sequence ID" value="ADL11647.1"/>
    <property type="molecule type" value="Genomic_DNA"/>
</dbReference>
<evidence type="ECO:0000256" key="1">
    <source>
        <dbReference type="ARBA" id="ARBA00003217"/>
    </source>
</evidence>
<evidence type="ECO:0000313" key="19">
    <source>
        <dbReference type="EMBL" id="ADL11647.1"/>
    </source>
</evidence>
<dbReference type="SMART" id="SM00936">
    <property type="entry name" value="PBP5_C"/>
    <property type="match status" value="1"/>
</dbReference>
<evidence type="ECO:0000256" key="5">
    <source>
        <dbReference type="ARBA" id="ARBA00022645"/>
    </source>
</evidence>
<dbReference type="InterPro" id="IPR018044">
    <property type="entry name" value="Peptidase_S11"/>
</dbReference>
<protein>
    <recommendedName>
        <fullName evidence="4">serine-type D-Ala-D-Ala carboxypeptidase</fullName>
        <ecNumber evidence="4">3.4.16.4</ecNumber>
    </recommendedName>
</protein>
<dbReference type="eggNOG" id="COG1686">
    <property type="taxonomic scope" value="Bacteria"/>
</dbReference>
<reference evidence="19 20" key="1">
    <citation type="journal article" date="2010" name="Stand. Genomic Sci.">
        <title>Complete genome sequence of Acetohalobium arabaticum type strain (Z-7288).</title>
        <authorList>
            <person name="Sikorski J."/>
            <person name="Lapidus A."/>
            <person name="Chertkov O."/>
            <person name="Lucas S."/>
            <person name="Copeland A."/>
            <person name="Glavina Del Rio T."/>
            <person name="Nolan M."/>
            <person name="Tice H."/>
            <person name="Cheng J.F."/>
            <person name="Han C."/>
            <person name="Brambilla E."/>
            <person name="Pitluck S."/>
            <person name="Liolios K."/>
            <person name="Ivanova N."/>
            <person name="Mavromatis K."/>
            <person name="Mikhailova N."/>
            <person name="Pati A."/>
            <person name="Bruce D."/>
            <person name="Detter C."/>
            <person name="Tapia R."/>
            <person name="Goodwin L."/>
            <person name="Chen A."/>
            <person name="Palaniappan K."/>
            <person name="Land M."/>
            <person name="Hauser L."/>
            <person name="Chang Y.J."/>
            <person name="Jeffries C.D."/>
            <person name="Rohde M."/>
            <person name="Goker M."/>
            <person name="Spring S."/>
            <person name="Woyke T."/>
            <person name="Bristow J."/>
            <person name="Eisen J.A."/>
            <person name="Markowitz V."/>
            <person name="Hugenholtz P."/>
            <person name="Kyrpides N.C."/>
            <person name="Klenk H.P."/>
        </authorList>
    </citation>
    <scope>NUCLEOTIDE SEQUENCE [LARGE SCALE GENOMIC DNA]</scope>
    <source>
        <strain evidence="20">ATCC 49924 / DSM 5501 / Z-7288</strain>
    </source>
</reference>
<keyword evidence="8 19" id="KW-0378">Hydrolase</keyword>
<evidence type="ECO:0000259" key="18">
    <source>
        <dbReference type="SMART" id="SM00936"/>
    </source>
</evidence>
<evidence type="ECO:0000256" key="12">
    <source>
        <dbReference type="ARBA" id="ARBA00034000"/>
    </source>
</evidence>
<evidence type="ECO:0000256" key="3">
    <source>
        <dbReference type="ARBA" id="ARBA00007164"/>
    </source>
</evidence>
<dbReference type="MEROPS" id="S11.005"/>
<dbReference type="SUPFAM" id="SSF69189">
    <property type="entry name" value="Penicillin-binding protein associated domain"/>
    <property type="match status" value="1"/>
</dbReference>
<dbReference type="Proteomes" id="UP000001661">
    <property type="component" value="Chromosome"/>
</dbReference>
<feature type="coiled-coil region" evidence="16">
    <location>
        <begin position="304"/>
        <end position="331"/>
    </location>
</feature>
<evidence type="ECO:0000256" key="6">
    <source>
        <dbReference type="ARBA" id="ARBA00022670"/>
    </source>
</evidence>
<dbReference type="KEGG" id="aar:Acear_0096"/>
<dbReference type="GO" id="GO:0008360">
    <property type="term" value="P:regulation of cell shape"/>
    <property type="evidence" value="ECO:0007669"/>
    <property type="project" value="UniProtKB-KW"/>
</dbReference>
<evidence type="ECO:0000256" key="11">
    <source>
        <dbReference type="ARBA" id="ARBA00023316"/>
    </source>
</evidence>